<dbReference type="EMBL" id="VBQZ03000072">
    <property type="protein sequence ID" value="MXQ91561.1"/>
    <property type="molecule type" value="Genomic_DNA"/>
</dbReference>
<reference evidence="4" key="1">
    <citation type="submission" date="2019-10" db="EMBL/GenBank/DDBJ databases">
        <title>The sequence and de novo assembly of the wild yak genome.</title>
        <authorList>
            <person name="Liu Y."/>
        </authorList>
    </citation>
    <scope>NUCLEOTIDE SEQUENCE [LARGE SCALE GENOMIC DNA]</scope>
    <source>
        <strain evidence="4">WY2019</strain>
    </source>
</reference>
<name>A0A6B0RR95_9CETA</name>
<feature type="domain" description="EF-hand" evidence="3">
    <location>
        <begin position="9"/>
        <end position="44"/>
    </location>
</feature>
<dbReference type="GO" id="GO:0016460">
    <property type="term" value="C:myosin II complex"/>
    <property type="evidence" value="ECO:0007669"/>
    <property type="project" value="TreeGrafter"/>
</dbReference>
<sequence length="130" mass="14691">MAWKVKAGDSEDHIWEAFHVFDKDSKILVSTAKWRHAMTWLGKKLNNQEVEEMIRAAHMDADGQVNCEEFMHLLVSNAQFSRKPVSPIPDFQAGSGSFFPQKAPLELTLLNGGDDYPKGFGPWGLERTQT</sequence>
<dbReference type="CDD" id="cd00051">
    <property type="entry name" value="EFh"/>
    <property type="match status" value="1"/>
</dbReference>
<dbReference type="PANTHER" id="PTHR23048:SF0">
    <property type="entry name" value="CALMODULIN LIKE 3"/>
    <property type="match status" value="1"/>
</dbReference>
<dbReference type="AlphaFoldDB" id="A0A6B0RR95"/>
<dbReference type="Proteomes" id="UP000322234">
    <property type="component" value="Unassembled WGS sequence"/>
</dbReference>
<evidence type="ECO:0000259" key="3">
    <source>
        <dbReference type="PROSITE" id="PS50222"/>
    </source>
</evidence>
<protein>
    <recommendedName>
        <fullName evidence="2">EF-hand calcium-binding domain-containing protein 11</fullName>
    </recommendedName>
</protein>
<evidence type="ECO:0000313" key="4">
    <source>
        <dbReference type="EMBL" id="MXQ91561.1"/>
    </source>
</evidence>
<gene>
    <name evidence="4" type="ORF">E5288_WYG001719</name>
</gene>
<accession>A0A6B0RR95</accession>
<dbReference type="Pfam" id="PF13833">
    <property type="entry name" value="EF-hand_8"/>
    <property type="match status" value="1"/>
</dbReference>
<evidence type="ECO:0000256" key="2">
    <source>
        <dbReference type="ARBA" id="ARBA00072320"/>
    </source>
</evidence>
<dbReference type="GO" id="GO:0005509">
    <property type="term" value="F:calcium ion binding"/>
    <property type="evidence" value="ECO:0007669"/>
    <property type="project" value="InterPro"/>
</dbReference>
<dbReference type="InterPro" id="IPR011992">
    <property type="entry name" value="EF-hand-dom_pair"/>
</dbReference>
<dbReference type="SUPFAM" id="SSF47473">
    <property type="entry name" value="EF-hand"/>
    <property type="match status" value="1"/>
</dbReference>
<proteinExistence type="predicted"/>
<comment type="caution">
    <text evidence="4">The sequence shown here is derived from an EMBL/GenBank/DDBJ whole genome shotgun (WGS) entry which is preliminary data.</text>
</comment>
<dbReference type="Gene3D" id="1.10.238.10">
    <property type="entry name" value="EF-hand"/>
    <property type="match status" value="1"/>
</dbReference>
<evidence type="ECO:0000313" key="5">
    <source>
        <dbReference type="Proteomes" id="UP000322234"/>
    </source>
</evidence>
<organism evidence="4 5">
    <name type="scientific">Bos mutus</name>
    <name type="common">wild yak</name>
    <dbReference type="NCBI Taxonomy" id="72004"/>
    <lineage>
        <taxon>Eukaryota</taxon>
        <taxon>Metazoa</taxon>
        <taxon>Chordata</taxon>
        <taxon>Craniata</taxon>
        <taxon>Vertebrata</taxon>
        <taxon>Euteleostomi</taxon>
        <taxon>Mammalia</taxon>
        <taxon>Eutheria</taxon>
        <taxon>Laurasiatheria</taxon>
        <taxon>Artiodactyla</taxon>
        <taxon>Ruminantia</taxon>
        <taxon>Pecora</taxon>
        <taxon>Bovidae</taxon>
        <taxon>Bovinae</taxon>
        <taxon>Bos</taxon>
    </lineage>
</organism>
<evidence type="ECO:0000256" key="1">
    <source>
        <dbReference type="ARBA" id="ARBA00022737"/>
    </source>
</evidence>
<dbReference type="FunFam" id="1.10.238.10:FF:000003">
    <property type="entry name" value="Calmodulin A"/>
    <property type="match status" value="1"/>
</dbReference>
<keyword evidence="5" id="KW-1185">Reference proteome</keyword>
<dbReference type="PANTHER" id="PTHR23048">
    <property type="entry name" value="MYOSIN LIGHT CHAIN 1, 3"/>
    <property type="match status" value="1"/>
</dbReference>
<dbReference type="InterPro" id="IPR002048">
    <property type="entry name" value="EF_hand_dom"/>
</dbReference>
<dbReference type="InterPro" id="IPR050230">
    <property type="entry name" value="CALM/Myosin/TropC-like"/>
</dbReference>
<dbReference type="PROSITE" id="PS50222">
    <property type="entry name" value="EF_HAND_2"/>
    <property type="match status" value="1"/>
</dbReference>
<keyword evidence="1" id="KW-0677">Repeat</keyword>